<dbReference type="AlphaFoldDB" id="A0A2S6FX30"/>
<keyword evidence="3 4" id="KW-0406">Ion transport</keyword>
<dbReference type="GO" id="GO:0046961">
    <property type="term" value="F:proton-transporting ATPase activity, rotational mechanism"/>
    <property type="evidence" value="ECO:0007669"/>
    <property type="project" value="InterPro"/>
</dbReference>
<sequence>MSNINNLVNKILDEANTKKDEILKLAQKEKEDIINAKVQEAKATEKSIVEKAKLESTTRKSRIISNAELQVRNEKLEAKQTVISKVLDEALKQLGDMDSTQYINYIKNKIVSLDINGDENLIINSKDKDLFSNEVIEGINKSLIAKGKKGNIKIISEQRDFEGGFILEKNGIEINNTFEALISSMKDELEYEIAKVLFN</sequence>
<dbReference type="GO" id="GO:0046933">
    <property type="term" value="F:proton-transporting ATP synthase activity, rotational mechanism"/>
    <property type="evidence" value="ECO:0007669"/>
    <property type="project" value="UniProtKB-UniRule"/>
</dbReference>
<accession>A0A2S6FX30</accession>
<gene>
    <name evidence="4" type="primary">atpE</name>
    <name evidence="5" type="ORF">BD821_11179</name>
</gene>
<evidence type="ECO:0000313" key="6">
    <source>
        <dbReference type="Proteomes" id="UP000239863"/>
    </source>
</evidence>
<dbReference type="GO" id="GO:0042777">
    <property type="term" value="P:proton motive force-driven plasma membrane ATP synthesis"/>
    <property type="evidence" value="ECO:0007669"/>
    <property type="project" value="UniProtKB-UniRule"/>
</dbReference>
<dbReference type="InterPro" id="IPR002842">
    <property type="entry name" value="ATPase_V1_Esu"/>
</dbReference>
<dbReference type="Proteomes" id="UP000239863">
    <property type="component" value="Unassembled WGS sequence"/>
</dbReference>
<dbReference type="Pfam" id="PF01991">
    <property type="entry name" value="vATP-synt_E"/>
    <property type="match status" value="1"/>
</dbReference>
<evidence type="ECO:0000256" key="1">
    <source>
        <dbReference type="ARBA" id="ARBA00005901"/>
    </source>
</evidence>
<dbReference type="InterPro" id="IPR038495">
    <property type="entry name" value="ATPase_E_C"/>
</dbReference>
<comment type="caution">
    <text evidence="5">The sequence shown here is derived from an EMBL/GenBank/DDBJ whole genome shotgun (WGS) entry which is preliminary data.</text>
</comment>
<comment type="function">
    <text evidence="4">Produces ATP from ADP in the presence of a proton gradient across the membrane.</text>
</comment>
<dbReference type="RefSeq" id="WP_104410149.1">
    <property type="nucleotide sequence ID" value="NZ_PTIS01000011.1"/>
</dbReference>
<evidence type="ECO:0000256" key="2">
    <source>
        <dbReference type="ARBA" id="ARBA00022448"/>
    </source>
</evidence>
<keyword evidence="4" id="KW-0375">Hydrogen ion transport</keyword>
<evidence type="ECO:0000256" key="4">
    <source>
        <dbReference type="HAMAP-Rule" id="MF_00311"/>
    </source>
</evidence>
<keyword evidence="2 4" id="KW-0813">Transport</keyword>
<evidence type="ECO:0000256" key="3">
    <source>
        <dbReference type="ARBA" id="ARBA00023065"/>
    </source>
</evidence>
<comment type="similarity">
    <text evidence="1 4">Belongs to the V-ATPase E subunit family.</text>
</comment>
<dbReference type="SUPFAM" id="SSF160527">
    <property type="entry name" value="V-type ATPase subunit E-like"/>
    <property type="match status" value="1"/>
</dbReference>
<dbReference type="HAMAP" id="MF_00311">
    <property type="entry name" value="ATP_synth_E_arch"/>
    <property type="match status" value="1"/>
</dbReference>
<dbReference type="GO" id="GO:0005524">
    <property type="term" value="F:ATP binding"/>
    <property type="evidence" value="ECO:0007669"/>
    <property type="project" value="UniProtKB-UniRule"/>
</dbReference>
<reference evidence="5 6" key="1">
    <citation type="submission" date="2018-02" db="EMBL/GenBank/DDBJ databases">
        <title>Genomic Encyclopedia of Archaeal and Bacterial Type Strains, Phase II (KMG-II): from individual species to whole genera.</title>
        <authorList>
            <person name="Goeker M."/>
        </authorList>
    </citation>
    <scope>NUCLEOTIDE SEQUENCE [LARGE SCALE GENOMIC DNA]</scope>
    <source>
        <strain evidence="5 6">DSM 15099</strain>
    </source>
</reference>
<keyword evidence="4" id="KW-0066">ATP synthesis</keyword>
<dbReference type="Gene3D" id="3.30.2320.30">
    <property type="entry name" value="ATP synthase, E subunit, C-terminal"/>
    <property type="match status" value="1"/>
</dbReference>
<evidence type="ECO:0000313" key="5">
    <source>
        <dbReference type="EMBL" id="PPK48019.1"/>
    </source>
</evidence>
<dbReference type="GO" id="GO:0033178">
    <property type="term" value="C:proton-transporting two-sector ATPase complex, catalytic domain"/>
    <property type="evidence" value="ECO:0007669"/>
    <property type="project" value="InterPro"/>
</dbReference>
<proteinExistence type="inferred from homology"/>
<organism evidence="5 6">
    <name type="scientific">Clostridium algidicarnis DSM 15099</name>
    <dbReference type="NCBI Taxonomy" id="1121295"/>
    <lineage>
        <taxon>Bacteria</taxon>
        <taxon>Bacillati</taxon>
        <taxon>Bacillota</taxon>
        <taxon>Clostridia</taxon>
        <taxon>Eubacteriales</taxon>
        <taxon>Clostridiaceae</taxon>
        <taxon>Clostridium</taxon>
    </lineage>
</organism>
<protein>
    <recommendedName>
        <fullName evidence="4">V-type proton ATPase subunit E</fullName>
    </recommendedName>
    <alternativeName>
        <fullName evidence="4">V-ATPase subunit E</fullName>
    </alternativeName>
</protein>
<dbReference type="EMBL" id="PTIS01000011">
    <property type="protein sequence ID" value="PPK48019.1"/>
    <property type="molecule type" value="Genomic_DNA"/>
</dbReference>
<dbReference type="STRING" id="37659.GCA_000703125_00219"/>
<name>A0A2S6FX30_9CLOT</name>
<dbReference type="OrthoDB" id="1749765at2"/>